<sequence length="41" mass="4896">MPLFLELPPDLEAVRNQPEPDAWYVILSYRRSKPNLRTQIQ</sequence>
<gene>
    <name evidence="1" type="ORF">Pla123a_28410</name>
</gene>
<name>A0A5C5YMH4_9BACT</name>
<dbReference type="Proteomes" id="UP000318478">
    <property type="component" value="Unassembled WGS sequence"/>
</dbReference>
<evidence type="ECO:0000313" key="2">
    <source>
        <dbReference type="Proteomes" id="UP000318478"/>
    </source>
</evidence>
<proteinExistence type="predicted"/>
<protein>
    <submittedName>
        <fullName evidence="1">Uncharacterized protein</fullName>
    </submittedName>
</protein>
<comment type="caution">
    <text evidence="1">The sequence shown here is derived from an EMBL/GenBank/DDBJ whole genome shotgun (WGS) entry which is preliminary data.</text>
</comment>
<dbReference type="EMBL" id="SJPO01000006">
    <property type="protein sequence ID" value="TWT76055.1"/>
    <property type="molecule type" value="Genomic_DNA"/>
</dbReference>
<keyword evidence="2" id="KW-1185">Reference proteome</keyword>
<evidence type="ECO:0000313" key="1">
    <source>
        <dbReference type="EMBL" id="TWT76055.1"/>
    </source>
</evidence>
<organism evidence="1 2">
    <name type="scientific">Posidoniimonas polymericola</name>
    <dbReference type="NCBI Taxonomy" id="2528002"/>
    <lineage>
        <taxon>Bacteria</taxon>
        <taxon>Pseudomonadati</taxon>
        <taxon>Planctomycetota</taxon>
        <taxon>Planctomycetia</taxon>
        <taxon>Pirellulales</taxon>
        <taxon>Lacipirellulaceae</taxon>
        <taxon>Posidoniimonas</taxon>
    </lineage>
</organism>
<reference evidence="1 2" key="1">
    <citation type="submission" date="2019-02" db="EMBL/GenBank/DDBJ databases">
        <title>Deep-cultivation of Planctomycetes and their phenomic and genomic characterization uncovers novel biology.</title>
        <authorList>
            <person name="Wiegand S."/>
            <person name="Jogler M."/>
            <person name="Boedeker C."/>
            <person name="Pinto D."/>
            <person name="Vollmers J."/>
            <person name="Rivas-Marin E."/>
            <person name="Kohn T."/>
            <person name="Peeters S.H."/>
            <person name="Heuer A."/>
            <person name="Rast P."/>
            <person name="Oberbeckmann S."/>
            <person name="Bunk B."/>
            <person name="Jeske O."/>
            <person name="Meyerdierks A."/>
            <person name="Storesund J.E."/>
            <person name="Kallscheuer N."/>
            <person name="Luecker S."/>
            <person name="Lage O.M."/>
            <person name="Pohl T."/>
            <person name="Merkel B.J."/>
            <person name="Hornburger P."/>
            <person name="Mueller R.-W."/>
            <person name="Bruemmer F."/>
            <person name="Labrenz M."/>
            <person name="Spormann A.M."/>
            <person name="Op Den Camp H."/>
            <person name="Overmann J."/>
            <person name="Amann R."/>
            <person name="Jetten M.S.M."/>
            <person name="Mascher T."/>
            <person name="Medema M.H."/>
            <person name="Devos D.P."/>
            <person name="Kaster A.-K."/>
            <person name="Ovreas L."/>
            <person name="Rohde M."/>
            <person name="Galperin M.Y."/>
            <person name="Jogler C."/>
        </authorList>
    </citation>
    <scope>NUCLEOTIDE SEQUENCE [LARGE SCALE GENOMIC DNA]</scope>
    <source>
        <strain evidence="1 2">Pla123a</strain>
    </source>
</reference>
<accession>A0A5C5YMH4</accession>
<dbReference type="AlphaFoldDB" id="A0A5C5YMH4"/>